<gene>
    <name evidence="1" type="ORF">ZT1A5_G9189</name>
</gene>
<organism evidence="1 2">
    <name type="scientific">Zymoseptoria tritici ST99CH_1A5</name>
    <dbReference type="NCBI Taxonomy" id="1276529"/>
    <lineage>
        <taxon>Eukaryota</taxon>
        <taxon>Fungi</taxon>
        <taxon>Dikarya</taxon>
        <taxon>Ascomycota</taxon>
        <taxon>Pezizomycotina</taxon>
        <taxon>Dothideomycetes</taxon>
        <taxon>Dothideomycetidae</taxon>
        <taxon>Mycosphaerellales</taxon>
        <taxon>Mycosphaerellaceae</taxon>
        <taxon>Zymoseptoria</taxon>
    </lineage>
</organism>
<proteinExistence type="predicted"/>
<dbReference type="Proteomes" id="UP000215453">
    <property type="component" value="Chromosome 9"/>
</dbReference>
<protein>
    <submittedName>
        <fullName evidence="1">Uncharacterized protein</fullName>
    </submittedName>
</protein>
<evidence type="ECO:0000313" key="2">
    <source>
        <dbReference type="Proteomes" id="UP000215453"/>
    </source>
</evidence>
<dbReference type="AlphaFoldDB" id="A0A1Y6LTL9"/>
<sequence>MNDRDEEPFNFDKAGESSVEGVIFRELLAFSRLDAPLPRLILPDMSCDEDFVKIGSSKKLGGDMADSHGSRLWASWKTGGEILPGRRQGRLLDARIDLHCQHDRPAKAEYHCQATIKAACKEALESTDNDISRRTQELVQVKLVQYLPLSANPNIGRPPIL</sequence>
<name>A0A1Y6LTL9_ZYMTR</name>
<evidence type="ECO:0000313" key="1">
    <source>
        <dbReference type="EMBL" id="SMY27744.1"/>
    </source>
</evidence>
<reference evidence="1 2" key="1">
    <citation type="submission" date="2016-10" db="EMBL/GenBank/DDBJ databases">
        <authorList>
            <person name="Varghese N."/>
        </authorList>
    </citation>
    <scope>NUCLEOTIDE SEQUENCE [LARGE SCALE GENOMIC DNA]</scope>
</reference>
<accession>A0A1Y6LTL9</accession>
<dbReference type="EMBL" id="LT882684">
    <property type="protein sequence ID" value="SMY27744.1"/>
    <property type="molecule type" value="Genomic_DNA"/>
</dbReference>